<dbReference type="EMBL" id="JAOPHQ010003980">
    <property type="protein sequence ID" value="KAK0141212.1"/>
    <property type="molecule type" value="Genomic_DNA"/>
</dbReference>
<sequence length="124" mass="14596">MDTGLLHVPSDDTLPNTDVMMPYMLIGDKAYPLRMDLMKPYPFAFREFSRCFCPKRLTIRRGGKRAHYSLHQWGEQETLLLKLRSNETDFANTLCHLQEVFHGKRAWCRFNGQSGLKVNYFLHQ</sequence>
<accession>A0AA47MJJ2</accession>
<evidence type="ECO:0008006" key="3">
    <source>
        <dbReference type="Google" id="ProtNLM"/>
    </source>
</evidence>
<name>A0AA47MJJ2_MERPO</name>
<organism evidence="1 2">
    <name type="scientific">Merluccius polli</name>
    <name type="common">Benguela hake</name>
    <name type="synonym">Merluccius cadenati</name>
    <dbReference type="NCBI Taxonomy" id="89951"/>
    <lineage>
        <taxon>Eukaryota</taxon>
        <taxon>Metazoa</taxon>
        <taxon>Chordata</taxon>
        <taxon>Craniata</taxon>
        <taxon>Vertebrata</taxon>
        <taxon>Euteleostomi</taxon>
        <taxon>Actinopterygii</taxon>
        <taxon>Neopterygii</taxon>
        <taxon>Teleostei</taxon>
        <taxon>Neoteleostei</taxon>
        <taxon>Acanthomorphata</taxon>
        <taxon>Zeiogadaria</taxon>
        <taxon>Gadariae</taxon>
        <taxon>Gadiformes</taxon>
        <taxon>Gadoidei</taxon>
        <taxon>Merlucciidae</taxon>
        <taxon>Merluccius</taxon>
    </lineage>
</organism>
<keyword evidence="2" id="KW-1185">Reference proteome</keyword>
<protein>
    <recommendedName>
        <fullName evidence="3">DDE Tnp4 domain-containing protein</fullName>
    </recommendedName>
</protein>
<dbReference type="AlphaFoldDB" id="A0AA47MJJ2"/>
<evidence type="ECO:0000313" key="2">
    <source>
        <dbReference type="Proteomes" id="UP001174136"/>
    </source>
</evidence>
<evidence type="ECO:0000313" key="1">
    <source>
        <dbReference type="EMBL" id="KAK0141212.1"/>
    </source>
</evidence>
<reference evidence="1" key="1">
    <citation type="journal article" date="2023" name="Front. Mar. Sci.">
        <title>A new Merluccius polli reference genome to investigate the effects of global change in West African waters.</title>
        <authorList>
            <person name="Mateo J.L."/>
            <person name="Blanco-Fernandez C."/>
            <person name="Garcia-Vazquez E."/>
            <person name="Machado-Schiaffino G."/>
        </authorList>
    </citation>
    <scope>NUCLEOTIDE SEQUENCE</scope>
    <source>
        <strain evidence="1">C29</strain>
        <tissue evidence="1">Fin</tissue>
    </source>
</reference>
<comment type="caution">
    <text evidence="1">The sequence shown here is derived from an EMBL/GenBank/DDBJ whole genome shotgun (WGS) entry which is preliminary data.</text>
</comment>
<gene>
    <name evidence="1" type="ORF">N1851_021805</name>
</gene>
<dbReference type="Proteomes" id="UP001174136">
    <property type="component" value="Unassembled WGS sequence"/>
</dbReference>
<proteinExistence type="predicted"/>